<feature type="transmembrane region" description="Helical" evidence="2">
    <location>
        <begin position="114"/>
        <end position="133"/>
    </location>
</feature>
<proteinExistence type="predicted"/>
<feature type="transmembrane region" description="Helical" evidence="2">
    <location>
        <begin position="82"/>
        <end position="107"/>
    </location>
</feature>
<dbReference type="EMBL" id="JBHTMP010000038">
    <property type="protein sequence ID" value="MFD1323888.1"/>
    <property type="molecule type" value="Genomic_DNA"/>
</dbReference>
<dbReference type="RefSeq" id="WP_377573599.1">
    <property type="nucleotide sequence ID" value="NZ_JBHTMP010000038.1"/>
</dbReference>
<sequence length="373" mass="39845">MSSAKNDGPIEYVGEASRRRRQRGKPDGSADGHRPTGSRRSGLWGIAVILGVLAGIVGLAFFGPTGRVVLIGFACEVTACSAAGMTVAGWLLIALPAASVAMVGLFWSRLGRAARVAVMLLVVPTVAAAYMFSPGRRTPFDDLLIGPGGGQFGDGIIWAVGALGVALAMWLIAAVVSSRVPVVNRRFRAIVAGITVVAVVLALPVAISRADPTYVRATEIFPTTITMNGDTLTRTMARDQRGCDRVLPDDDLLNRRNCFLTMHVGFTTDDSDAVVTFRAVLYRDDATADQVRDIVPDRTVPVGVTGDSITVMSTTREWLLIGTVAHADGRPISQPERGWVMWPLRQVSYYFIGSQVGLMVEPDPKDGIAPRTP</sequence>
<evidence type="ECO:0000256" key="1">
    <source>
        <dbReference type="SAM" id="MobiDB-lite"/>
    </source>
</evidence>
<evidence type="ECO:0000313" key="4">
    <source>
        <dbReference type="Proteomes" id="UP001597260"/>
    </source>
</evidence>
<keyword evidence="2" id="KW-0812">Transmembrane</keyword>
<keyword evidence="4" id="KW-1185">Reference proteome</keyword>
<accession>A0ABW3YMH6</accession>
<dbReference type="Proteomes" id="UP001597260">
    <property type="component" value="Unassembled WGS sequence"/>
</dbReference>
<feature type="transmembrane region" description="Helical" evidence="2">
    <location>
        <begin position="189"/>
        <end position="207"/>
    </location>
</feature>
<feature type="transmembrane region" description="Helical" evidence="2">
    <location>
        <begin position="43"/>
        <end position="62"/>
    </location>
</feature>
<comment type="caution">
    <text evidence="3">The sequence shown here is derived from an EMBL/GenBank/DDBJ whole genome shotgun (WGS) entry which is preliminary data.</text>
</comment>
<evidence type="ECO:0000313" key="3">
    <source>
        <dbReference type="EMBL" id="MFD1323888.1"/>
    </source>
</evidence>
<reference evidence="4" key="1">
    <citation type="journal article" date="2019" name="Int. J. Syst. Evol. Microbiol.">
        <title>The Global Catalogue of Microorganisms (GCM) 10K type strain sequencing project: providing services to taxonomists for standard genome sequencing and annotation.</title>
        <authorList>
            <consortium name="The Broad Institute Genomics Platform"/>
            <consortium name="The Broad Institute Genome Sequencing Center for Infectious Disease"/>
            <person name="Wu L."/>
            <person name="Ma J."/>
        </authorList>
    </citation>
    <scope>NUCLEOTIDE SEQUENCE [LARGE SCALE GENOMIC DNA]</scope>
    <source>
        <strain evidence="4">JCM 31037</strain>
    </source>
</reference>
<feature type="compositionally biased region" description="Basic and acidic residues" evidence="1">
    <location>
        <begin position="24"/>
        <end position="34"/>
    </location>
</feature>
<protein>
    <submittedName>
        <fullName evidence="3">Uncharacterized protein</fullName>
    </submittedName>
</protein>
<keyword evidence="2" id="KW-1133">Transmembrane helix</keyword>
<gene>
    <name evidence="3" type="ORF">ACFQ4H_22625</name>
</gene>
<evidence type="ECO:0000256" key="2">
    <source>
        <dbReference type="SAM" id="Phobius"/>
    </source>
</evidence>
<keyword evidence="2" id="KW-0472">Membrane</keyword>
<feature type="transmembrane region" description="Helical" evidence="2">
    <location>
        <begin position="156"/>
        <end position="177"/>
    </location>
</feature>
<feature type="region of interest" description="Disordered" evidence="1">
    <location>
        <begin position="1"/>
        <end position="38"/>
    </location>
</feature>
<organism evidence="3 4">
    <name type="scientific">Micromonospora sonneratiae</name>
    <dbReference type="NCBI Taxonomy" id="1184706"/>
    <lineage>
        <taxon>Bacteria</taxon>
        <taxon>Bacillati</taxon>
        <taxon>Actinomycetota</taxon>
        <taxon>Actinomycetes</taxon>
        <taxon>Micromonosporales</taxon>
        <taxon>Micromonosporaceae</taxon>
        <taxon>Micromonospora</taxon>
    </lineage>
</organism>
<name>A0ABW3YMH6_9ACTN</name>